<dbReference type="WBParaSite" id="nRc.2.0.1.t25034-RA">
    <property type="protein sequence ID" value="nRc.2.0.1.t25034-RA"/>
    <property type="gene ID" value="nRc.2.0.1.g25034"/>
</dbReference>
<evidence type="ECO:0000313" key="2">
    <source>
        <dbReference type="WBParaSite" id="nRc.2.0.1.t25034-RA"/>
    </source>
</evidence>
<dbReference type="Proteomes" id="UP000887565">
    <property type="component" value="Unplaced"/>
</dbReference>
<dbReference type="AlphaFoldDB" id="A0A915JFS2"/>
<name>A0A915JFS2_ROMCU</name>
<organism evidence="1 2">
    <name type="scientific">Romanomermis culicivorax</name>
    <name type="common">Nematode worm</name>
    <dbReference type="NCBI Taxonomy" id="13658"/>
    <lineage>
        <taxon>Eukaryota</taxon>
        <taxon>Metazoa</taxon>
        <taxon>Ecdysozoa</taxon>
        <taxon>Nematoda</taxon>
        <taxon>Enoplea</taxon>
        <taxon>Dorylaimia</taxon>
        <taxon>Mermithida</taxon>
        <taxon>Mermithoidea</taxon>
        <taxon>Mermithidae</taxon>
        <taxon>Romanomermis</taxon>
    </lineage>
</organism>
<proteinExistence type="predicted"/>
<accession>A0A915JFS2</accession>
<protein>
    <submittedName>
        <fullName evidence="2">Uncharacterized protein</fullName>
    </submittedName>
</protein>
<sequence length="64" mass="7420">MKEKGLNDRQIFVNLKKKWKTKAHQEKKKKNKSVILADGSTADCYQCRNCGEARAKNDVHDEKD</sequence>
<evidence type="ECO:0000313" key="1">
    <source>
        <dbReference type="Proteomes" id="UP000887565"/>
    </source>
</evidence>
<keyword evidence="1" id="KW-1185">Reference proteome</keyword>
<reference evidence="2" key="1">
    <citation type="submission" date="2022-11" db="UniProtKB">
        <authorList>
            <consortium name="WormBaseParasite"/>
        </authorList>
    </citation>
    <scope>IDENTIFICATION</scope>
</reference>